<dbReference type="RefSeq" id="WP_188417544.1">
    <property type="nucleotide sequence ID" value="NZ_BMDJ01000020.1"/>
</dbReference>
<sequence>MEQKKTPLKGKRLIFFSLLFGLFMVLIGYFIFNSADSSNITSLNKDVKMKNAQQLFDKGMMYYDQKKYEQASKCFSESLDNGFLIAHALLGECKLHLGQYDEAEKHLIEASKINDGESFLKGYYSGVEYNLGVVYYSKKNMENAKKHLINAKKLGNTQADEILAKL</sequence>
<keyword evidence="1" id="KW-0472">Membrane</keyword>
<evidence type="ECO:0008006" key="4">
    <source>
        <dbReference type="Google" id="ProtNLM"/>
    </source>
</evidence>
<evidence type="ECO:0000256" key="1">
    <source>
        <dbReference type="SAM" id="Phobius"/>
    </source>
</evidence>
<dbReference type="Proteomes" id="UP000645390">
    <property type="component" value="Unassembled WGS sequence"/>
</dbReference>
<dbReference type="SMART" id="SM00028">
    <property type="entry name" value="TPR"/>
    <property type="match status" value="3"/>
</dbReference>
<dbReference type="Pfam" id="PF13181">
    <property type="entry name" value="TPR_8"/>
    <property type="match status" value="1"/>
</dbReference>
<accession>A0ABQ2BMJ6</accession>
<proteinExistence type="predicted"/>
<gene>
    <name evidence="2" type="ORF">GCM10008119_38020</name>
</gene>
<protein>
    <recommendedName>
        <fullName evidence="4">Tetratricopeptide repeat protein</fullName>
    </recommendedName>
</protein>
<dbReference type="EMBL" id="BMDJ01000020">
    <property type="protein sequence ID" value="GGI29517.1"/>
    <property type="molecule type" value="Genomic_DNA"/>
</dbReference>
<reference evidence="3" key="1">
    <citation type="journal article" date="2019" name="Int. J. Syst. Evol. Microbiol.">
        <title>The Global Catalogue of Microorganisms (GCM) 10K type strain sequencing project: providing services to taxonomists for standard genome sequencing and annotation.</title>
        <authorList>
            <consortium name="The Broad Institute Genomics Platform"/>
            <consortium name="The Broad Institute Genome Sequencing Center for Infectious Disease"/>
            <person name="Wu L."/>
            <person name="Ma J."/>
        </authorList>
    </citation>
    <scope>NUCLEOTIDE SEQUENCE [LARGE SCALE GENOMIC DNA]</scope>
    <source>
        <strain evidence="3">CCM 8939</strain>
    </source>
</reference>
<evidence type="ECO:0000313" key="3">
    <source>
        <dbReference type="Proteomes" id="UP000645390"/>
    </source>
</evidence>
<feature type="transmembrane region" description="Helical" evidence="1">
    <location>
        <begin position="12"/>
        <end position="32"/>
    </location>
</feature>
<keyword evidence="1" id="KW-0812">Transmembrane</keyword>
<keyword evidence="3" id="KW-1185">Reference proteome</keyword>
<comment type="caution">
    <text evidence="2">The sequence shown here is derived from an EMBL/GenBank/DDBJ whole genome shotgun (WGS) entry which is preliminary data.</text>
</comment>
<dbReference type="SUPFAM" id="SSF48452">
    <property type="entry name" value="TPR-like"/>
    <property type="match status" value="1"/>
</dbReference>
<organism evidence="2 3">
    <name type="scientific">Pedobacter mendelii</name>
    <dbReference type="NCBI Taxonomy" id="1908240"/>
    <lineage>
        <taxon>Bacteria</taxon>
        <taxon>Pseudomonadati</taxon>
        <taxon>Bacteroidota</taxon>
        <taxon>Sphingobacteriia</taxon>
        <taxon>Sphingobacteriales</taxon>
        <taxon>Sphingobacteriaceae</taxon>
        <taxon>Pedobacter</taxon>
    </lineage>
</organism>
<dbReference type="Gene3D" id="1.25.40.10">
    <property type="entry name" value="Tetratricopeptide repeat domain"/>
    <property type="match status" value="1"/>
</dbReference>
<dbReference type="InterPro" id="IPR011990">
    <property type="entry name" value="TPR-like_helical_dom_sf"/>
</dbReference>
<dbReference type="InterPro" id="IPR019734">
    <property type="entry name" value="TPR_rpt"/>
</dbReference>
<name>A0ABQ2BMJ6_9SPHI</name>
<dbReference type="Pfam" id="PF12895">
    <property type="entry name" value="ANAPC3"/>
    <property type="match status" value="1"/>
</dbReference>
<evidence type="ECO:0000313" key="2">
    <source>
        <dbReference type="EMBL" id="GGI29517.1"/>
    </source>
</evidence>
<keyword evidence="1" id="KW-1133">Transmembrane helix</keyword>